<proteinExistence type="predicted"/>
<dbReference type="PANTHER" id="PTHR11941:SF54">
    <property type="entry name" value="ENOYL-COA HYDRATASE, MITOCHONDRIAL"/>
    <property type="match status" value="1"/>
</dbReference>
<protein>
    <submittedName>
        <fullName evidence="1">Putative enoyl-CoA hydratase echA8</fullName>
        <ecNumber evidence="1">4.2.1.17</ecNumber>
    </submittedName>
</protein>
<evidence type="ECO:0000313" key="1">
    <source>
        <dbReference type="EMBL" id="SLN40367.1"/>
    </source>
</evidence>
<dbReference type="AlphaFoldDB" id="A0A1Y5SGJ5"/>
<dbReference type="InterPro" id="IPR029045">
    <property type="entry name" value="ClpP/crotonase-like_dom_sf"/>
</dbReference>
<dbReference type="Gene3D" id="3.90.226.10">
    <property type="entry name" value="2-enoyl-CoA Hydratase, Chain A, domain 1"/>
    <property type="match status" value="1"/>
</dbReference>
<dbReference type="PANTHER" id="PTHR11941">
    <property type="entry name" value="ENOYL-COA HYDRATASE-RELATED"/>
    <property type="match status" value="1"/>
</dbReference>
<reference evidence="1 2" key="1">
    <citation type="submission" date="2017-03" db="EMBL/GenBank/DDBJ databases">
        <authorList>
            <person name="Afonso C.L."/>
            <person name="Miller P.J."/>
            <person name="Scott M.A."/>
            <person name="Spackman E."/>
            <person name="Goraichik I."/>
            <person name="Dimitrov K.M."/>
            <person name="Suarez D.L."/>
            <person name="Swayne D.E."/>
        </authorList>
    </citation>
    <scope>NUCLEOTIDE SEQUENCE [LARGE SCALE GENOMIC DNA]</scope>
    <source>
        <strain evidence="1 2">CECT 7639</strain>
    </source>
</reference>
<sequence>MTDAEHLIRTDHEGGIVEIGLNRAPVNALSPEFLFSFKDLLDGLAGDPDVHAIVLTSPFKVYSAGLDLKEAQHFDLNQQNAIVEGLNVGFLSLFANPKPVVCSVDGAAIAGGLFFVLGSDIRIGGPRAVLGLAEVRVGADFPVGPLEIARATLGPDALRRLMLTGQPMSALEAYRYGILDAVTEENPRERAMTEARALAELPPKTYASIKQQIRGGAIETIEQGMRDGANRSSTGWFNDETTQAMRKMIG</sequence>
<dbReference type="CDD" id="cd06558">
    <property type="entry name" value="crotonase-like"/>
    <property type="match status" value="1"/>
</dbReference>
<dbReference type="Pfam" id="PF00378">
    <property type="entry name" value="ECH_1"/>
    <property type="match status" value="1"/>
</dbReference>
<dbReference type="EMBL" id="FWFO01000001">
    <property type="protein sequence ID" value="SLN40367.1"/>
    <property type="molecule type" value="Genomic_DNA"/>
</dbReference>
<evidence type="ECO:0000313" key="2">
    <source>
        <dbReference type="Proteomes" id="UP000193077"/>
    </source>
</evidence>
<dbReference type="OrthoDB" id="8640486at2"/>
<accession>A0A1Y5SGJ5</accession>
<keyword evidence="2" id="KW-1185">Reference proteome</keyword>
<keyword evidence="1" id="KW-0456">Lyase</keyword>
<dbReference type="GO" id="GO:0006635">
    <property type="term" value="P:fatty acid beta-oxidation"/>
    <property type="evidence" value="ECO:0007669"/>
    <property type="project" value="TreeGrafter"/>
</dbReference>
<gene>
    <name evidence="1" type="primary">echA8_5</name>
    <name evidence="1" type="ORF">TRL7639_02079</name>
</gene>
<name>A0A1Y5SGJ5_9RHOB</name>
<dbReference type="InterPro" id="IPR001753">
    <property type="entry name" value="Enoyl-CoA_hydra/iso"/>
</dbReference>
<dbReference type="GO" id="GO:0004300">
    <property type="term" value="F:enoyl-CoA hydratase activity"/>
    <property type="evidence" value="ECO:0007669"/>
    <property type="project" value="UniProtKB-EC"/>
</dbReference>
<organism evidence="1 2">
    <name type="scientific">Falsiruegeria litorea R37</name>
    <dbReference type="NCBI Taxonomy" id="1200284"/>
    <lineage>
        <taxon>Bacteria</taxon>
        <taxon>Pseudomonadati</taxon>
        <taxon>Pseudomonadota</taxon>
        <taxon>Alphaproteobacteria</taxon>
        <taxon>Rhodobacterales</taxon>
        <taxon>Roseobacteraceae</taxon>
        <taxon>Falsiruegeria</taxon>
    </lineage>
</organism>
<dbReference type="Proteomes" id="UP000193077">
    <property type="component" value="Unassembled WGS sequence"/>
</dbReference>
<dbReference type="RefSeq" id="WP_085795592.1">
    <property type="nucleotide sequence ID" value="NZ_FWFO01000001.1"/>
</dbReference>
<dbReference type="EC" id="4.2.1.17" evidence="1"/>
<dbReference type="SUPFAM" id="SSF52096">
    <property type="entry name" value="ClpP/crotonase"/>
    <property type="match status" value="1"/>
</dbReference>